<dbReference type="AlphaFoldDB" id="A0A3Q1EYH3"/>
<dbReference type="GeneTree" id="ENSGT00940000154669"/>
<dbReference type="Ensembl" id="ENSAPOT00000000033.1">
    <property type="protein sequence ID" value="ENSAPOP00000010326.1"/>
    <property type="gene ID" value="ENSAPOG00000012752.1"/>
</dbReference>
<reference evidence="1" key="1">
    <citation type="submission" date="2025-08" db="UniProtKB">
        <authorList>
            <consortium name="Ensembl"/>
        </authorList>
    </citation>
    <scope>IDENTIFICATION</scope>
</reference>
<sequence length="149" mass="16853">IKSLRQDNSITILPANKGRTTVIMDTDTYDKQLTNMLENRNTYEVLQKDPTEEKKRTLKTLLKPLLELNKITPEAYSHLTPTANVTPRIYGTPKIHKKDTPLCPIVDSIGSHQNNSLQKTYSHGPVPPLTIRTSHSTQTFSSQNTLRTD</sequence>
<keyword evidence="2" id="KW-1185">Reference proteome</keyword>
<dbReference type="Proteomes" id="UP000257200">
    <property type="component" value="Unplaced"/>
</dbReference>
<organism evidence="1 2">
    <name type="scientific">Acanthochromis polyacanthus</name>
    <name type="common">spiny chromis</name>
    <dbReference type="NCBI Taxonomy" id="80966"/>
    <lineage>
        <taxon>Eukaryota</taxon>
        <taxon>Metazoa</taxon>
        <taxon>Chordata</taxon>
        <taxon>Craniata</taxon>
        <taxon>Vertebrata</taxon>
        <taxon>Euteleostomi</taxon>
        <taxon>Actinopterygii</taxon>
        <taxon>Neopterygii</taxon>
        <taxon>Teleostei</taxon>
        <taxon>Neoteleostei</taxon>
        <taxon>Acanthomorphata</taxon>
        <taxon>Ovalentaria</taxon>
        <taxon>Pomacentridae</taxon>
        <taxon>Acanthochromis</taxon>
    </lineage>
</organism>
<protein>
    <submittedName>
        <fullName evidence="1">Uncharacterized protein</fullName>
    </submittedName>
</protein>
<dbReference type="PANTHER" id="PTHR21301">
    <property type="entry name" value="REVERSE TRANSCRIPTASE"/>
    <property type="match status" value="1"/>
</dbReference>
<dbReference type="InParanoid" id="A0A3Q1EYH3"/>
<evidence type="ECO:0000313" key="2">
    <source>
        <dbReference type="Proteomes" id="UP000257200"/>
    </source>
</evidence>
<proteinExistence type="predicted"/>
<evidence type="ECO:0000313" key="1">
    <source>
        <dbReference type="Ensembl" id="ENSAPOP00000010326.1"/>
    </source>
</evidence>
<reference evidence="1" key="2">
    <citation type="submission" date="2025-09" db="UniProtKB">
        <authorList>
            <consortium name="Ensembl"/>
        </authorList>
    </citation>
    <scope>IDENTIFICATION</scope>
</reference>
<accession>A0A3Q1EYH3</accession>
<name>A0A3Q1EYH3_9TELE</name>
<dbReference type="PANTHER" id="PTHR21301:SF10">
    <property type="entry name" value="REVERSE TRANSCRIPTASE DOMAIN-CONTAINING PROTEIN"/>
    <property type="match status" value="1"/>
</dbReference>